<dbReference type="Proteomes" id="UP000016519">
    <property type="component" value="Unassembled WGS sequence"/>
</dbReference>
<gene>
    <name evidence="1" type="ORF">HMPREF9244_00348</name>
</gene>
<name>U1RE81_9BIFI</name>
<keyword evidence="2" id="KW-1185">Reference proteome</keyword>
<evidence type="ECO:0000313" key="2">
    <source>
        <dbReference type="Proteomes" id="UP000016519"/>
    </source>
</evidence>
<accession>U1RE81</accession>
<dbReference type="HOGENOM" id="CLU_3246273_0_0_11"/>
<dbReference type="AlphaFoldDB" id="U1RE81"/>
<protein>
    <submittedName>
        <fullName evidence="1">Uncharacterized protein</fullName>
    </submittedName>
</protein>
<reference evidence="1 2" key="1">
    <citation type="submission" date="2013-08" db="EMBL/GenBank/DDBJ databases">
        <authorList>
            <person name="Weinstock G."/>
            <person name="Sodergren E."/>
            <person name="Wylie T."/>
            <person name="Fulton L."/>
            <person name="Fulton R."/>
            <person name="Fronick C."/>
            <person name="O'Laughlin M."/>
            <person name="Godfrey J."/>
            <person name="Miner T."/>
            <person name="Herter B."/>
            <person name="Appelbaum E."/>
            <person name="Cordes M."/>
            <person name="Lek S."/>
            <person name="Wollam A."/>
            <person name="Pepin K.H."/>
            <person name="Palsikar V.B."/>
            <person name="Mitreva M."/>
            <person name="Wilson R.K."/>
        </authorList>
    </citation>
    <scope>NUCLEOTIDE SEQUENCE [LARGE SCALE GENOMIC DNA]</scope>
    <source>
        <strain evidence="1 2">F0580</strain>
    </source>
</reference>
<evidence type="ECO:0000313" key="1">
    <source>
        <dbReference type="EMBL" id="ERH31909.1"/>
    </source>
</evidence>
<comment type="caution">
    <text evidence="1">The sequence shown here is derived from an EMBL/GenBank/DDBJ whole genome shotgun (WGS) entry which is preliminary data.</text>
</comment>
<sequence>MSCALSLSFGCAQCADIPRLSLAAPRYSERGKRKRLTAREHQ</sequence>
<dbReference type="EMBL" id="AWSI01000009">
    <property type="protein sequence ID" value="ERH31909.1"/>
    <property type="molecule type" value="Genomic_DNA"/>
</dbReference>
<proteinExistence type="predicted"/>
<organism evidence="1 2">
    <name type="scientific">Alloscardovia omnicolens F0580</name>
    <dbReference type="NCBI Taxonomy" id="1321816"/>
    <lineage>
        <taxon>Bacteria</taxon>
        <taxon>Bacillati</taxon>
        <taxon>Actinomycetota</taxon>
        <taxon>Actinomycetes</taxon>
        <taxon>Bifidobacteriales</taxon>
        <taxon>Bifidobacteriaceae</taxon>
        <taxon>Alloscardovia</taxon>
    </lineage>
</organism>